<dbReference type="RefSeq" id="WP_096327745.1">
    <property type="nucleotide sequence ID" value="NZ_FOMX01000024.1"/>
</dbReference>
<evidence type="ECO:0000256" key="1">
    <source>
        <dbReference type="ARBA" id="ARBA00004141"/>
    </source>
</evidence>
<keyword evidence="7" id="KW-1185">Reference proteome</keyword>
<gene>
    <name evidence="6" type="ORF">SAMN02745121_06334</name>
</gene>
<name>A0A1I2EZE3_9BACT</name>
<dbReference type="EMBL" id="FOMX01000024">
    <property type="protein sequence ID" value="SFE97816.1"/>
    <property type="molecule type" value="Genomic_DNA"/>
</dbReference>
<keyword evidence="3 5" id="KW-1133">Transmembrane helix</keyword>
<sequence>MTESQAPNPWPRRVGIGLSVLPVLMLLFSASAKLTSNPEAVAGFKAMGYPDGALLKIGIVELIVTILYALPATSVLGAILVTGYLGGAVDVHARMGDTLGNILFPVILGAIAWAGLYLRDPRLRALLPIKR</sequence>
<dbReference type="InterPro" id="IPR032808">
    <property type="entry name" value="DoxX"/>
</dbReference>
<evidence type="ECO:0000256" key="2">
    <source>
        <dbReference type="ARBA" id="ARBA00022692"/>
    </source>
</evidence>
<accession>A0A1I2EZE3</accession>
<evidence type="ECO:0000256" key="5">
    <source>
        <dbReference type="SAM" id="Phobius"/>
    </source>
</evidence>
<reference evidence="7" key="1">
    <citation type="submission" date="2016-10" db="EMBL/GenBank/DDBJ databases">
        <authorList>
            <person name="Varghese N."/>
            <person name="Submissions S."/>
        </authorList>
    </citation>
    <scope>NUCLEOTIDE SEQUENCE [LARGE SCALE GENOMIC DNA]</scope>
    <source>
        <strain evidence="7">ATCC 25963</strain>
    </source>
</reference>
<dbReference type="GO" id="GO:0016020">
    <property type="term" value="C:membrane"/>
    <property type="evidence" value="ECO:0007669"/>
    <property type="project" value="UniProtKB-SubCell"/>
</dbReference>
<dbReference type="OrthoDB" id="9811373at2"/>
<evidence type="ECO:0000256" key="3">
    <source>
        <dbReference type="ARBA" id="ARBA00022989"/>
    </source>
</evidence>
<feature type="transmembrane region" description="Helical" evidence="5">
    <location>
        <begin position="98"/>
        <end position="118"/>
    </location>
</feature>
<evidence type="ECO:0000256" key="4">
    <source>
        <dbReference type="ARBA" id="ARBA00023136"/>
    </source>
</evidence>
<comment type="subcellular location">
    <subcellularLocation>
        <location evidence="1">Membrane</location>
        <topology evidence="1">Multi-pass membrane protein</topology>
    </subcellularLocation>
</comment>
<feature type="transmembrane region" description="Helical" evidence="5">
    <location>
        <begin position="14"/>
        <end position="32"/>
    </location>
</feature>
<evidence type="ECO:0000313" key="7">
    <source>
        <dbReference type="Proteomes" id="UP000199400"/>
    </source>
</evidence>
<keyword evidence="4 5" id="KW-0472">Membrane</keyword>
<dbReference type="STRING" id="54.SAMN02745121_06334"/>
<protein>
    <submittedName>
        <fullName evidence="6">DoxX-like family protein</fullName>
    </submittedName>
</protein>
<dbReference type="Pfam" id="PF13564">
    <property type="entry name" value="DoxX_2"/>
    <property type="match status" value="1"/>
</dbReference>
<keyword evidence="2 5" id="KW-0812">Transmembrane</keyword>
<dbReference type="AlphaFoldDB" id="A0A1I2EZE3"/>
<feature type="transmembrane region" description="Helical" evidence="5">
    <location>
        <begin position="53"/>
        <end position="86"/>
    </location>
</feature>
<organism evidence="6 7">
    <name type="scientific">Nannocystis exedens</name>
    <dbReference type="NCBI Taxonomy" id="54"/>
    <lineage>
        <taxon>Bacteria</taxon>
        <taxon>Pseudomonadati</taxon>
        <taxon>Myxococcota</taxon>
        <taxon>Polyangia</taxon>
        <taxon>Nannocystales</taxon>
        <taxon>Nannocystaceae</taxon>
        <taxon>Nannocystis</taxon>
    </lineage>
</organism>
<proteinExistence type="predicted"/>
<dbReference type="Proteomes" id="UP000199400">
    <property type="component" value="Unassembled WGS sequence"/>
</dbReference>
<evidence type="ECO:0000313" key="6">
    <source>
        <dbReference type="EMBL" id="SFE97816.1"/>
    </source>
</evidence>